<evidence type="ECO:0008006" key="4">
    <source>
        <dbReference type="Google" id="ProtNLM"/>
    </source>
</evidence>
<protein>
    <recommendedName>
        <fullName evidence="4">Hydrolase</fullName>
    </recommendedName>
</protein>
<evidence type="ECO:0000313" key="2">
    <source>
        <dbReference type="EMBL" id="POY72676.1"/>
    </source>
</evidence>
<sequence>MTSTPTSTSSRSSGKSRTPPEGVLVLPAHAALQELSADDRNGLLLDTHTHVLSTWHAYQEKYPGGQHESVSAFVQATLRAEDGNTLSKVVDVWCEAPPVANWRSIVDDLTALERIDDPDSFSYHFVIGCHPDVAGDYTETMEKEYVAAHRHPRCVGWGEIGLDYYNQPASEKQKEVLRRQLRLAVGSGEDKAITIHTRKADEDILPILKEELPKEQRLHIHCFTDSPDLADAILDHFQNAFIGITGVISYASNENTPEVVRRVGGKCSPREPAGLRILLETDAPYLAPANLPSKQIGMTSKQRYPFCHGGVLPWTAEFVASVLNEGKTDDDTQWTTVDVLRQARENARACYRI</sequence>
<feature type="compositionally biased region" description="Low complexity" evidence="1">
    <location>
        <begin position="1"/>
        <end position="20"/>
    </location>
</feature>
<dbReference type="PANTHER" id="PTHR46363">
    <property type="entry name" value="DEOXYRIBONUCLEASE TATDN2-RELATED"/>
    <property type="match status" value="1"/>
</dbReference>
<evidence type="ECO:0000313" key="3">
    <source>
        <dbReference type="Proteomes" id="UP000237144"/>
    </source>
</evidence>
<reference evidence="2 3" key="1">
    <citation type="journal article" date="2018" name="Front. Microbiol.">
        <title>Prospects for Fungal Bioremediation of Acidic Radioactive Waste Sites: Characterization and Genome Sequence of Rhodotorula taiwanensis MD1149.</title>
        <authorList>
            <person name="Tkavc R."/>
            <person name="Matrosova V.Y."/>
            <person name="Grichenko O.E."/>
            <person name="Gostincar C."/>
            <person name="Volpe R.P."/>
            <person name="Klimenkova P."/>
            <person name="Gaidamakova E.K."/>
            <person name="Zhou C.E."/>
            <person name="Stewart B.J."/>
            <person name="Lyman M.G."/>
            <person name="Malfatti S.A."/>
            <person name="Rubinfeld B."/>
            <person name="Courtot M."/>
            <person name="Singh J."/>
            <person name="Dalgard C.L."/>
            <person name="Hamilton T."/>
            <person name="Frey K.G."/>
            <person name="Gunde-Cimerman N."/>
            <person name="Dugan L."/>
            <person name="Daly M.J."/>
        </authorList>
    </citation>
    <scope>NUCLEOTIDE SEQUENCE [LARGE SCALE GENOMIC DNA]</scope>
    <source>
        <strain evidence="2 3">MD1149</strain>
    </source>
</reference>
<dbReference type="InterPro" id="IPR032466">
    <property type="entry name" value="Metal_Hydrolase"/>
</dbReference>
<dbReference type="InterPro" id="IPR001130">
    <property type="entry name" value="TatD-like"/>
</dbReference>
<dbReference type="STRING" id="741276.A0A2S5B7D2"/>
<dbReference type="Gene3D" id="3.20.20.140">
    <property type="entry name" value="Metal-dependent hydrolases"/>
    <property type="match status" value="1"/>
</dbReference>
<evidence type="ECO:0000256" key="1">
    <source>
        <dbReference type="SAM" id="MobiDB-lite"/>
    </source>
</evidence>
<dbReference type="OrthoDB" id="6079689at2759"/>
<dbReference type="CDD" id="cd01310">
    <property type="entry name" value="TatD_DNAse"/>
    <property type="match status" value="1"/>
</dbReference>
<keyword evidence="3" id="KW-1185">Reference proteome</keyword>
<dbReference type="Proteomes" id="UP000237144">
    <property type="component" value="Unassembled WGS sequence"/>
</dbReference>
<dbReference type="EMBL" id="PJQD01000048">
    <property type="protein sequence ID" value="POY72676.1"/>
    <property type="molecule type" value="Genomic_DNA"/>
</dbReference>
<organism evidence="2 3">
    <name type="scientific">Rhodotorula taiwanensis</name>
    <dbReference type="NCBI Taxonomy" id="741276"/>
    <lineage>
        <taxon>Eukaryota</taxon>
        <taxon>Fungi</taxon>
        <taxon>Dikarya</taxon>
        <taxon>Basidiomycota</taxon>
        <taxon>Pucciniomycotina</taxon>
        <taxon>Microbotryomycetes</taxon>
        <taxon>Sporidiobolales</taxon>
        <taxon>Sporidiobolaceae</taxon>
        <taxon>Rhodotorula</taxon>
    </lineage>
</organism>
<dbReference type="GO" id="GO:0016788">
    <property type="term" value="F:hydrolase activity, acting on ester bonds"/>
    <property type="evidence" value="ECO:0007669"/>
    <property type="project" value="InterPro"/>
</dbReference>
<dbReference type="Pfam" id="PF01026">
    <property type="entry name" value="TatD_DNase"/>
    <property type="match status" value="1"/>
</dbReference>
<name>A0A2S5B7D2_9BASI</name>
<comment type="caution">
    <text evidence="2">The sequence shown here is derived from an EMBL/GenBank/DDBJ whole genome shotgun (WGS) entry which is preliminary data.</text>
</comment>
<accession>A0A2S5B7D2</accession>
<dbReference type="PANTHER" id="PTHR46363:SF1">
    <property type="entry name" value="DEOXYRIBONUCLEASE TATDN2-RELATED"/>
    <property type="match status" value="1"/>
</dbReference>
<feature type="region of interest" description="Disordered" evidence="1">
    <location>
        <begin position="1"/>
        <end position="21"/>
    </location>
</feature>
<dbReference type="AlphaFoldDB" id="A0A2S5B7D2"/>
<dbReference type="SUPFAM" id="SSF51556">
    <property type="entry name" value="Metallo-dependent hydrolases"/>
    <property type="match status" value="1"/>
</dbReference>
<gene>
    <name evidence="2" type="ORF">BMF94_4505</name>
</gene>
<proteinExistence type="predicted"/>